<name>A0ABR9AXJ9_9BACL</name>
<evidence type="ECO:0000313" key="2">
    <source>
        <dbReference type="Proteomes" id="UP000634529"/>
    </source>
</evidence>
<organism evidence="1 2">
    <name type="scientific">Paenibacillus arenosi</name>
    <dbReference type="NCBI Taxonomy" id="2774142"/>
    <lineage>
        <taxon>Bacteria</taxon>
        <taxon>Bacillati</taxon>
        <taxon>Bacillota</taxon>
        <taxon>Bacilli</taxon>
        <taxon>Bacillales</taxon>
        <taxon>Paenibacillaceae</taxon>
        <taxon>Paenibacillus</taxon>
    </lineage>
</organism>
<dbReference type="RefSeq" id="WP_192025221.1">
    <property type="nucleotide sequence ID" value="NZ_JACYTN010000006.1"/>
</dbReference>
<keyword evidence="2" id="KW-1185">Reference proteome</keyword>
<dbReference type="EMBL" id="JACYTN010000006">
    <property type="protein sequence ID" value="MBD8498864.1"/>
    <property type="molecule type" value="Genomic_DNA"/>
</dbReference>
<protein>
    <submittedName>
        <fullName evidence="1">Uncharacterized protein</fullName>
    </submittedName>
</protein>
<dbReference type="Proteomes" id="UP000634529">
    <property type="component" value="Unassembled WGS sequence"/>
</dbReference>
<comment type="caution">
    <text evidence="1">The sequence shown here is derived from an EMBL/GenBank/DDBJ whole genome shotgun (WGS) entry which is preliminary data.</text>
</comment>
<evidence type="ECO:0000313" key="1">
    <source>
        <dbReference type="EMBL" id="MBD8498864.1"/>
    </source>
</evidence>
<proteinExistence type="predicted"/>
<sequence>MKADRFELEQSLDTYEGLQQEVIFLRSQNEAIFQILSFLTVKNGGKLVVPHDFGLQAEGFSYSCNRNEKGDYVMSAV</sequence>
<gene>
    <name evidence="1" type="ORF">IFO66_11180</name>
</gene>
<reference evidence="1 2" key="1">
    <citation type="submission" date="2020-09" db="EMBL/GenBank/DDBJ databases">
        <title>Paenibacillus sp. CAU 1523 isolated from sand of Haeundae Beach.</title>
        <authorList>
            <person name="Kim W."/>
        </authorList>
    </citation>
    <scope>NUCLEOTIDE SEQUENCE [LARGE SCALE GENOMIC DNA]</scope>
    <source>
        <strain evidence="1 2">CAU 1523</strain>
    </source>
</reference>
<accession>A0ABR9AXJ9</accession>